<dbReference type="InterPro" id="IPR029058">
    <property type="entry name" value="AB_hydrolase_fold"/>
</dbReference>
<gene>
    <name evidence="1" type="ORF">EAS64_23550</name>
</gene>
<dbReference type="Proteomes" id="UP000460272">
    <property type="component" value="Unassembled WGS sequence"/>
</dbReference>
<dbReference type="EMBL" id="RPFW01000004">
    <property type="protein sequence ID" value="TVZ03703.1"/>
    <property type="molecule type" value="Genomic_DNA"/>
</dbReference>
<comment type="caution">
    <text evidence="1">The sequence shown here is derived from an EMBL/GenBank/DDBJ whole genome shotgun (WGS) entry which is preliminary data.</text>
</comment>
<dbReference type="GO" id="GO:0016787">
    <property type="term" value="F:hydrolase activity"/>
    <property type="evidence" value="ECO:0007669"/>
    <property type="project" value="UniProtKB-KW"/>
</dbReference>
<keyword evidence="1" id="KW-0378">Hydrolase</keyword>
<organism evidence="1 2">
    <name type="scientific">Trebonia kvetii</name>
    <dbReference type="NCBI Taxonomy" id="2480626"/>
    <lineage>
        <taxon>Bacteria</taxon>
        <taxon>Bacillati</taxon>
        <taxon>Actinomycetota</taxon>
        <taxon>Actinomycetes</taxon>
        <taxon>Streptosporangiales</taxon>
        <taxon>Treboniaceae</taxon>
        <taxon>Trebonia</taxon>
    </lineage>
</organism>
<accession>A0A6P2C2I7</accession>
<dbReference type="AlphaFoldDB" id="A0A6P2C2I7"/>
<evidence type="ECO:0000313" key="1">
    <source>
        <dbReference type="EMBL" id="TVZ03703.1"/>
    </source>
</evidence>
<reference evidence="1 2" key="1">
    <citation type="submission" date="2018-11" db="EMBL/GenBank/DDBJ databases">
        <title>Trebonia kvetii gen.nov., sp.nov., a novel acidophilic actinobacterium, and proposal of the new actinobacterial family Treboniaceae fam. nov.</title>
        <authorList>
            <person name="Rapoport D."/>
            <person name="Sagova-Mareckova M."/>
            <person name="Sedlacek I."/>
            <person name="Provaznik J."/>
            <person name="Kralova S."/>
            <person name="Pavlinic D."/>
            <person name="Benes V."/>
            <person name="Kopecky J."/>
        </authorList>
    </citation>
    <scope>NUCLEOTIDE SEQUENCE [LARGE SCALE GENOMIC DNA]</scope>
    <source>
        <strain evidence="1 2">15Tr583</strain>
    </source>
</reference>
<keyword evidence="2" id="KW-1185">Reference proteome</keyword>
<evidence type="ECO:0000313" key="2">
    <source>
        <dbReference type="Proteomes" id="UP000460272"/>
    </source>
</evidence>
<protein>
    <submittedName>
        <fullName evidence="1">Alpha/beta hydrolase</fullName>
    </submittedName>
</protein>
<sequence length="372" mass="40505">MVREFVGLPSPAIGRAGAGGHPCQGIYHRPAGQAPTTAFIASHYNVDFSEHYLASYLAERGYGFLGWNTRFRGNEANFLLDHALAEIGVGVRWLREQAGVERVVLLGNSGGGSLMAAYHSQAVEPNVTPVTGMRPLAALDDLPPGDLFVALAAHSGRPEVLTAWLDPSVTDERDPLSVDPALDPFNPGNGPPYSADFQLRYRGAQRERNDRITDWALAELDALDGTRARDKLFLLARNWADLRMIDPSIEPSDRRPNWCYLGEPVKANYGVFGVGMVSTLRTWLSMWSLRTSQCIAAPHLARIAVPSLVVHATADACVYDSDARRIFDAVGAADKTLEFIKADHYLLEPDGARDQAADLIAAWVADRSLAGS</sequence>
<dbReference type="SUPFAM" id="SSF53474">
    <property type="entry name" value="alpha/beta-Hydrolases"/>
    <property type="match status" value="1"/>
</dbReference>
<name>A0A6P2C2I7_9ACTN</name>
<dbReference type="OrthoDB" id="2062670at2"/>
<proteinExistence type="predicted"/>
<dbReference type="Gene3D" id="3.40.50.1820">
    <property type="entry name" value="alpha/beta hydrolase"/>
    <property type="match status" value="2"/>
</dbReference>